<feature type="domain" description="Radical SAM core" evidence="8">
    <location>
        <begin position="113"/>
        <end position="324"/>
    </location>
</feature>
<keyword evidence="7" id="KW-1133">Transmembrane helix</keyword>
<dbReference type="CDD" id="cd01335">
    <property type="entry name" value="Radical_SAM"/>
    <property type="match status" value="1"/>
</dbReference>
<evidence type="ECO:0000256" key="3">
    <source>
        <dbReference type="ARBA" id="ARBA00022691"/>
    </source>
</evidence>
<keyword evidence="7" id="KW-0472">Membrane</keyword>
<keyword evidence="10" id="KW-1185">Reference proteome</keyword>
<dbReference type="InterPro" id="IPR058240">
    <property type="entry name" value="rSAM_sf"/>
</dbReference>
<dbReference type="Pfam" id="PF13186">
    <property type="entry name" value="SPASM"/>
    <property type="match status" value="1"/>
</dbReference>
<dbReference type="SFLD" id="SFLDG01386">
    <property type="entry name" value="main_SPASM_domain-containing"/>
    <property type="match status" value="1"/>
</dbReference>
<evidence type="ECO:0000256" key="1">
    <source>
        <dbReference type="ARBA" id="ARBA00001966"/>
    </source>
</evidence>
<sequence length="484" mass="55150">MHRAFMNPNRVRKFLNSRVVRYLFRWATSVDRQGQVRLEKILLYYGKSKKGLSWMELLTFFWIYLAIEVLRVLLHWKREYLIREIFGPRNIRRATINLARSVAEYGATQPQKFASPLLVVWNFTNACNLKCKHCYQDAGRKTRQLTLKERLMVIDELDRNFVPTLAFSGGEPLCDPELFEVASYAAKKEIYLSVATNGTLLSEDVCKRLCDCGVSYIEISLESADPEFHDQFRGIPGLWKRTVTGIENALKAGLLVGVAPTITRRNFSELLRLYEFARSLGVHRFYVFNFIPTGRGKDILQWDLSPEEREEMLDILYDCLMQKEIAVFSTSPQFGRKCLEKNPEGLVITGHYSSAEGKLARVGAEYVGGCGAGRAYCAFQPDGTVTPCVFMPIAVGKLLERPFKEIWDTSPVLVALRERSLFKGNCGVCDYRAVCGGCRARAYAYFGDYLGPDPGCKFNASYWQEIVRDSEKRETNMQSVAACK</sequence>
<dbReference type="CDD" id="cd21123">
    <property type="entry name" value="SPASM_MftC-like"/>
    <property type="match status" value="1"/>
</dbReference>
<evidence type="ECO:0000259" key="8">
    <source>
        <dbReference type="PROSITE" id="PS51918"/>
    </source>
</evidence>
<name>A0ABZ2YCY4_9BACT</name>
<gene>
    <name evidence="9" type="ORF">QBE54_01615</name>
</gene>
<organism evidence="9 10">
    <name type="scientific">Thermatribacter velox</name>
    <dbReference type="NCBI Taxonomy" id="3039681"/>
    <lineage>
        <taxon>Bacteria</taxon>
        <taxon>Pseudomonadati</taxon>
        <taxon>Atribacterota</taxon>
        <taxon>Atribacteria</taxon>
        <taxon>Atribacterales</taxon>
        <taxon>Thermatribacteraceae</taxon>
        <taxon>Thermatribacter</taxon>
    </lineage>
</organism>
<evidence type="ECO:0000313" key="9">
    <source>
        <dbReference type="EMBL" id="WZL76457.1"/>
    </source>
</evidence>
<keyword evidence="6" id="KW-0411">Iron-sulfur</keyword>
<dbReference type="InterPro" id="IPR034391">
    <property type="entry name" value="AdoMet-like_SPASM_containing"/>
</dbReference>
<dbReference type="InterPro" id="IPR023885">
    <property type="entry name" value="4Fe4S-binding_SPASM_dom"/>
</dbReference>
<protein>
    <submittedName>
        <fullName evidence="9">Radical SAM protein</fullName>
    </submittedName>
</protein>
<dbReference type="PANTHER" id="PTHR11228:SF7">
    <property type="entry name" value="PQQA PEPTIDE CYCLASE"/>
    <property type="match status" value="1"/>
</dbReference>
<comment type="cofactor">
    <cofactor evidence="1">
        <name>[4Fe-4S] cluster</name>
        <dbReference type="ChEBI" id="CHEBI:49883"/>
    </cofactor>
</comment>
<dbReference type="Proteomes" id="UP001461341">
    <property type="component" value="Chromosome"/>
</dbReference>
<keyword evidence="4" id="KW-0479">Metal-binding</keyword>
<evidence type="ECO:0000256" key="6">
    <source>
        <dbReference type="ARBA" id="ARBA00023014"/>
    </source>
</evidence>
<dbReference type="SFLD" id="SFLDG01067">
    <property type="entry name" value="SPASM/twitch_domain_containing"/>
    <property type="match status" value="2"/>
</dbReference>
<accession>A0ABZ2YCY4</accession>
<evidence type="ECO:0000256" key="2">
    <source>
        <dbReference type="ARBA" id="ARBA00022485"/>
    </source>
</evidence>
<evidence type="ECO:0000256" key="5">
    <source>
        <dbReference type="ARBA" id="ARBA00023004"/>
    </source>
</evidence>
<dbReference type="PROSITE" id="PS51918">
    <property type="entry name" value="RADICAL_SAM"/>
    <property type="match status" value="1"/>
</dbReference>
<dbReference type="EMBL" id="CP121689">
    <property type="protein sequence ID" value="WZL76457.1"/>
    <property type="molecule type" value="Genomic_DNA"/>
</dbReference>
<dbReference type="Pfam" id="PF04055">
    <property type="entry name" value="Radical_SAM"/>
    <property type="match status" value="1"/>
</dbReference>
<dbReference type="Gene3D" id="3.20.20.70">
    <property type="entry name" value="Aldolase class I"/>
    <property type="match status" value="1"/>
</dbReference>
<keyword evidence="2" id="KW-0004">4Fe-4S</keyword>
<dbReference type="InterPro" id="IPR050377">
    <property type="entry name" value="Radical_SAM_PqqE_MftC-like"/>
</dbReference>
<dbReference type="SFLD" id="SFLDS00029">
    <property type="entry name" value="Radical_SAM"/>
    <property type="match status" value="2"/>
</dbReference>
<keyword evidence="5" id="KW-0408">Iron</keyword>
<dbReference type="RefSeq" id="WP_369018620.1">
    <property type="nucleotide sequence ID" value="NZ_CP121689.1"/>
</dbReference>
<dbReference type="SMART" id="SM00729">
    <property type="entry name" value="Elp3"/>
    <property type="match status" value="1"/>
</dbReference>
<dbReference type="SUPFAM" id="SSF102114">
    <property type="entry name" value="Radical SAM enzymes"/>
    <property type="match status" value="1"/>
</dbReference>
<keyword evidence="3" id="KW-0949">S-adenosyl-L-methionine</keyword>
<dbReference type="InterPro" id="IPR006638">
    <property type="entry name" value="Elp3/MiaA/NifB-like_rSAM"/>
</dbReference>
<feature type="transmembrane region" description="Helical" evidence="7">
    <location>
        <begin position="52"/>
        <end position="74"/>
    </location>
</feature>
<dbReference type="SFLD" id="SFLDG01387">
    <property type="entry name" value="BtrN-like_SPASM_domain_contain"/>
    <property type="match status" value="1"/>
</dbReference>
<dbReference type="InterPro" id="IPR007197">
    <property type="entry name" value="rSAM"/>
</dbReference>
<dbReference type="InterPro" id="IPR013785">
    <property type="entry name" value="Aldolase_TIM"/>
</dbReference>
<reference evidence="9 10" key="1">
    <citation type="submission" date="2023-03" db="EMBL/GenBank/DDBJ databases">
        <title>Novel Species.</title>
        <authorList>
            <person name="Ma S."/>
        </authorList>
    </citation>
    <scope>NUCLEOTIDE SEQUENCE [LARGE SCALE GENOMIC DNA]</scope>
    <source>
        <strain evidence="9 10">B11</strain>
    </source>
</reference>
<evidence type="ECO:0000256" key="7">
    <source>
        <dbReference type="SAM" id="Phobius"/>
    </source>
</evidence>
<dbReference type="NCBIfam" id="TIGR04085">
    <property type="entry name" value="rSAM_more_4Fe4S"/>
    <property type="match status" value="1"/>
</dbReference>
<keyword evidence="7" id="KW-0812">Transmembrane</keyword>
<evidence type="ECO:0000313" key="10">
    <source>
        <dbReference type="Proteomes" id="UP001461341"/>
    </source>
</evidence>
<evidence type="ECO:0000256" key="4">
    <source>
        <dbReference type="ARBA" id="ARBA00022723"/>
    </source>
</evidence>
<dbReference type="PANTHER" id="PTHR11228">
    <property type="entry name" value="RADICAL SAM DOMAIN PROTEIN"/>
    <property type="match status" value="1"/>
</dbReference>
<proteinExistence type="predicted"/>